<sequence>MTETTAPLPDSAKDQFLSEMVNEHQPALEKYLARKMDNPDDAAEVAQEAFLRLHRLESPQTLDNARAFLYQVATNLAVDQLRRRKLHFRFLKIEGGQASEGEAVDLNAGGASPEQILGAREKLSAIYSAVEELPLKVRQAFLLHRKSGLSYNDISREMGVSVSSVEKYILQALQHCRKRLASYYPGEENSPEN</sequence>
<keyword evidence="3" id="KW-0731">Sigma factor</keyword>
<evidence type="ECO:0000313" key="7">
    <source>
        <dbReference type="EMBL" id="TXS90692.1"/>
    </source>
</evidence>
<reference evidence="7 8" key="1">
    <citation type="submission" date="2019-08" db="EMBL/GenBank/DDBJ databases">
        <title>Parahaliea maris sp. nov., isolated from the surface seawater.</title>
        <authorList>
            <person name="Liu Y."/>
        </authorList>
    </citation>
    <scope>NUCLEOTIDE SEQUENCE [LARGE SCALE GENOMIC DNA]</scope>
    <source>
        <strain evidence="7 8">HSLHS9</strain>
    </source>
</reference>
<dbReference type="InterPro" id="IPR036388">
    <property type="entry name" value="WH-like_DNA-bd_sf"/>
</dbReference>
<dbReference type="InterPro" id="IPR013325">
    <property type="entry name" value="RNA_pol_sigma_r2"/>
</dbReference>
<dbReference type="EMBL" id="VRZA01000007">
    <property type="protein sequence ID" value="TXS90692.1"/>
    <property type="molecule type" value="Genomic_DNA"/>
</dbReference>
<keyword evidence="8" id="KW-1185">Reference proteome</keyword>
<evidence type="ECO:0000259" key="5">
    <source>
        <dbReference type="Pfam" id="PF04542"/>
    </source>
</evidence>
<feature type="domain" description="RNA polymerase sigma-70 region 2" evidence="5">
    <location>
        <begin position="20"/>
        <end position="85"/>
    </location>
</feature>
<dbReference type="GO" id="GO:0003677">
    <property type="term" value="F:DNA binding"/>
    <property type="evidence" value="ECO:0007669"/>
    <property type="project" value="InterPro"/>
</dbReference>
<feature type="domain" description="RNA polymerase sigma factor 70 region 4 type 2" evidence="6">
    <location>
        <begin position="125"/>
        <end position="176"/>
    </location>
</feature>
<dbReference type="GO" id="GO:0016987">
    <property type="term" value="F:sigma factor activity"/>
    <property type="evidence" value="ECO:0007669"/>
    <property type="project" value="UniProtKB-KW"/>
</dbReference>
<dbReference type="InterPro" id="IPR014284">
    <property type="entry name" value="RNA_pol_sigma-70_dom"/>
</dbReference>
<evidence type="ECO:0000256" key="2">
    <source>
        <dbReference type="ARBA" id="ARBA00023015"/>
    </source>
</evidence>
<dbReference type="Pfam" id="PF04542">
    <property type="entry name" value="Sigma70_r2"/>
    <property type="match status" value="1"/>
</dbReference>
<dbReference type="PANTHER" id="PTHR43133">
    <property type="entry name" value="RNA POLYMERASE ECF-TYPE SIGMA FACTO"/>
    <property type="match status" value="1"/>
</dbReference>
<accession>A0A5C8ZSZ3</accession>
<dbReference type="GO" id="GO:0006352">
    <property type="term" value="P:DNA-templated transcription initiation"/>
    <property type="evidence" value="ECO:0007669"/>
    <property type="project" value="InterPro"/>
</dbReference>
<evidence type="ECO:0000313" key="8">
    <source>
        <dbReference type="Proteomes" id="UP000321039"/>
    </source>
</evidence>
<evidence type="ECO:0000256" key="1">
    <source>
        <dbReference type="ARBA" id="ARBA00010641"/>
    </source>
</evidence>
<dbReference type="InterPro" id="IPR013249">
    <property type="entry name" value="RNA_pol_sigma70_r4_t2"/>
</dbReference>
<keyword evidence="4" id="KW-0804">Transcription</keyword>
<dbReference type="Pfam" id="PF08281">
    <property type="entry name" value="Sigma70_r4_2"/>
    <property type="match status" value="1"/>
</dbReference>
<dbReference type="InterPro" id="IPR013324">
    <property type="entry name" value="RNA_pol_sigma_r3/r4-like"/>
</dbReference>
<dbReference type="RefSeq" id="WP_148069690.1">
    <property type="nucleotide sequence ID" value="NZ_VRZA01000007.1"/>
</dbReference>
<evidence type="ECO:0000259" key="6">
    <source>
        <dbReference type="Pfam" id="PF08281"/>
    </source>
</evidence>
<keyword evidence="2" id="KW-0805">Transcription regulation</keyword>
<gene>
    <name evidence="7" type="ORF">FV139_17070</name>
</gene>
<dbReference type="NCBIfam" id="TIGR02937">
    <property type="entry name" value="sigma70-ECF"/>
    <property type="match status" value="1"/>
</dbReference>
<evidence type="ECO:0000256" key="3">
    <source>
        <dbReference type="ARBA" id="ARBA00023082"/>
    </source>
</evidence>
<proteinExistence type="inferred from homology"/>
<dbReference type="InterPro" id="IPR039425">
    <property type="entry name" value="RNA_pol_sigma-70-like"/>
</dbReference>
<dbReference type="PANTHER" id="PTHR43133:SF63">
    <property type="entry name" value="RNA POLYMERASE SIGMA FACTOR FECI-RELATED"/>
    <property type="match status" value="1"/>
</dbReference>
<comment type="caution">
    <text evidence="7">The sequence shown here is derived from an EMBL/GenBank/DDBJ whole genome shotgun (WGS) entry which is preliminary data.</text>
</comment>
<protein>
    <submittedName>
        <fullName evidence="7">RNA polymerase sigma factor</fullName>
    </submittedName>
</protein>
<name>A0A5C8ZSZ3_9GAMM</name>
<dbReference type="Gene3D" id="1.10.1740.10">
    <property type="match status" value="1"/>
</dbReference>
<dbReference type="AlphaFoldDB" id="A0A5C8ZSZ3"/>
<dbReference type="Gene3D" id="1.10.10.10">
    <property type="entry name" value="Winged helix-like DNA-binding domain superfamily/Winged helix DNA-binding domain"/>
    <property type="match status" value="1"/>
</dbReference>
<comment type="similarity">
    <text evidence="1">Belongs to the sigma-70 factor family. ECF subfamily.</text>
</comment>
<dbReference type="SUPFAM" id="SSF88659">
    <property type="entry name" value="Sigma3 and sigma4 domains of RNA polymerase sigma factors"/>
    <property type="match status" value="1"/>
</dbReference>
<organism evidence="7 8">
    <name type="scientific">Parahaliea maris</name>
    <dbReference type="NCBI Taxonomy" id="2716870"/>
    <lineage>
        <taxon>Bacteria</taxon>
        <taxon>Pseudomonadati</taxon>
        <taxon>Pseudomonadota</taxon>
        <taxon>Gammaproteobacteria</taxon>
        <taxon>Cellvibrionales</taxon>
        <taxon>Halieaceae</taxon>
        <taxon>Parahaliea</taxon>
    </lineage>
</organism>
<evidence type="ECO:0000256" key="4">
    <source>
        <dbReference type="ARBA" id="ARBA00023163"/>
    </source>
</evidence>
<dbReference type="SUPFAM" id="SSF88946">
    <property type="entry name" value="Sigma2 domain of RNA polymerase sigma factors"/>
    <property type="match status" value="1"/>
</dbReference>
<dbReference type="InterPro" id="IPR007627">
    <property type="entry name" value="RNA_pol_sigma70_r2"/>
</dbReference>
<dbReference type="Proteomes" id="UP000321039">
    <property type="component" value="Unassembled WGS sequence"/>
</dbReference>